<dbReference type="EMBL" id="CAKXZT010000068">
    <property type="protein sequence ID" value="CAH2397083.1"/>
    <property type="molecule type" value="Genomic_DNA"/>
</dbReference>
<evidence type="ECO:0000313" key="3">
    <source>
        <dbReference type="Proteomes" id="UP001153050"/>
    </source>
</evidence>
<protein>
    <recommendedName>
        <fullName evidence="1">DUF6894 domain-containing protein</fullName>
    </recommendedName>
</protein>
<dbReference type="RefSeq" id="WP_254017085.1">
    <property type="nucleotide sequence ID" value="NZ_CAKXZT010000068.1"/>
</dbReference>
<name>A0ABM9DLT6_9HYPH</name>
<keyword evidence="3" id="KW-1185">Reference proteome</keyword>
<dbReference type="Pfam" id="PF21834">
    <property type="entry name" value="DUF6894"/>
    <property type="match status" value="1"/>
</dbReference>
<comment type="caution">
    <text evidence="2">The sequence shown here is derived from an EMBL/GenBank/DDBJ whole genome shotgun (WGS) entry which is preliminary data.</text>
</comment>
<reference evidence="2 3" key="1">
    <citation type="submission" date="2022-03" db="EMBL/GenBank/DDBJ databases">
        <authorList>
            <person name="Brunel B."/>
        </authorList>
    </citation>
    <scope>NUCLEOTIDE SEQUENCE [LARGE SCALE GENOMIC DNA]</scope>
    <source>
        <strain evidence="2">STM5069sample</strain>
    </source>
</reference>
<proteinExistence type="predicted"/>
<evidence type="ECO:0000259" key="1">
    <source>
        <dbReference type="Pfam" id="PF21834"/>
    </source>
</evidence>
<gene>
    <name evidence="2" type="ORF">MES5069_160055</name>
</gene>
<feature type="domain" description="DUF6894" evidence="1">
    <location>
        <begin position="3"/>
        <end position="70"/>
    </location>
</feature>
<dbReference type="Proteomes" id="UP001153050">
    <property type="component" value="Unassembled WGS sequence"/>
</dbReference>
<sequence>MPRFFFDFMDADDRNYDDQGTDLPEVETAKAEASRALAEIVKDKVRDGICRELAVKVRSDAGEPLLKATFKLQPVMSDQDGNEVIRSAWAALKLVRMAIEQTCPAGVLPSEEAVLLLHGPEPVHEGEALAKAIIETVERLEGRDRDQPAAPAS</sequence>
<organism evidence="2 3">
    <name type="scientific">Mesorhizobium escarrei</name>
    <dbReference type="NCBI Taxonomy" id="666018"/>
    <lineage>
        <taxon>Bacteria</taxon>
        <taxon>Pseudomonadati</taxon>
        <taxon>Pseudomonadota</taxon>
        <taxon>Alphaproteobacteria</taxon>
        <taxon>Hyphomicrobiales</taxon>
        <taxon>Phyllobacteriaceae</taxon>
        <taxon>Mesorhizobium</taxon>
    </lineage>
</organism>
<dbReference type="InterPro" id="IPR054189">
    <property type="entry name" value="DUF6894"/>
</dbReference>
<accession>A0ABM9DLT6</accession>
<evidence type="ECO:0000313" key="2">
    <source>
        <dbReference type="EMBL" id="CAH2397083.1"/>
    </source>
</evidence>